<organism evidence="1 2">
    <name type="scientific">Rhabditophanes sp. KR3021</name>
    <dbReference type="NCBI Taxonomy" id="114890"/>
    <lineage>
        <taxon>Eukaryota</taxon>
        <taxon>Metazoa</taxon>
        <taxon>Ecdysozoa</taxon>
        <taxon>Nematoda</taxon>
        <taxon>Chromadorea</taxon>
        <taxon>Rhabditida</taxon>
        <taxon>Tylenchina</taxon>
        <taxon>Panagrolaimomorpha</taxon>
        <taxon>Strongyloidoidea</taxon>
        <taxon>Alloionematidae</taxon>
        <taxon>Rhabditophanes</taxon>
    </lineage>
</organism>
<accession>A0AC35TQB4</accession>
<evidence type="ECO:0000313" key="1">
    <source>
        <dbReference type="Proteomes" id="UP000095286"/>
    </source>
</evidence>
<name>A0AC35TQB4_9BILA</name>
<evidence type="ECO:0000313" key="2">
    <source>
        <dbReference type="WBParaSite" id="RSKR_0000322100.1"/>
    </source>
</evidence>
<proteinExistence type="predicted"/>
<dbReference type="Proteomes" id="UP000095286">
    <property type="component" value="Unplaced"/>
</dbReference>
<protein>
    <submittedName>
        <fullName evidence="2">GRIP domain-containing protein</fullName>
    </submittedName>
</protein>
<dbReference type="WBParaSite" id="RSKR_0000322100.1">
    <property type="protein sequence ID" value="RSKR_0000322100.1"/>
    <property type="gene ID" value="RSKR_0000322100"/>
</dbReference>
<sequence length="1545" mass="176638">MASTGEENDLKFSKVIYLEYETAEDADIAYKSISVDKEPSRSQTTRNIQVEDKRVVIAFKSNCEKSLQKSEKLAREMGELIRDTISTMAREFPVLPDHSDGNHLNTLSAKEETLEIKRLKSKLEDEAKKLSSAVSQYGENMAQQLRATDLSSLNKPTAGSDSKQAQHQPNNSAMLQEVNEDSLFSLSPSEETPSNGGFSQPLNGESDEDLYGNFNFDSIIPQKDRINFDLESTADESVIGSSVFASASKEQISTLLSKLNTRSAKYKSKYRALVANYNQLVTENANCQAVLEKTQDTTVKRIKLLNNEKRELEEKLRNVNIGAVPSDSEKIVKLEALLEKCKENIHTNKAKIVALTKENEELKGSKPLIDLNSIEEEEMTRQSIRKEHADKVKKLEEDSGIAIATIKAQFHSQLEEKDGEIGSWREKVQEQQKELEKAVFKADDLVRLVETMESEKSEMVVKLMEAKQVGVKAVCEEEEKKRVDLEADFERKLAAALLAKEKEFGVEMVELRDKMNQEFFEKTSKEQFTHSNSLSDDQQLVIDEIVMENNDLKQKIEKLHEEQEAQVNDLRKSIQFMGQNHKEEVENIIKEAEENIHDLREDCKKLKSKLEDSILENNSVKVDLSGKLSSLQTQYNTLKDGHDKQVETSAANVKQITTELGNTKADLEKTILERNELSKRIKELSTETKDLRDNYESEKVHYQTEEAKLEELLNDENSLTESLKNEINELTMLLDSKKQEIIALLADKEALEGDVKDAILIKKLQNQLEEDLEAVRSDLRDTEAQLSDTDKRHSHILQQLKEENEKLKEEQVVYLQKYKDSPNSINEPDTAKEQIIIELENKVKLLCDEKAIIGEELELFKEKLEIQIMNDKTSIFEEKISELENEIKKAKFEKEDVLTEFNKIQNERNVLVEFSAQKQVEIDQMKVALDEKSNLVAGNNDEMNELKTKLDNSLKDKQILECDILDLKHRLDEQMKLESKLKDDAIKSLEDKIKELEKVLEETIKSNVGDSEVLLKNTDTKLETLNNQVASMKSDNDTLRNEFIEKESMISELRSKIDMFTEEKSMIVFELNQTKDELKNLVSDNSKLANEASTAKDLREKESKLLDNIKILEQELSIQLSKTEDYHNKEVAYQNEIENLIRQVKENEIGVSVAEKYREELELVKRESESKIEQLKLTSCEKDELDTVRSELEKVSFNLEDKAEQLASVKGEKMHVEDLLRDAEKKITEATGKLSELKESAAESTKLATKLLEKEDTIHDMKAQLDKLESNYVDYKEKAALTISSLETKIAEMEESKAIDVKKAMGKADNDQKRMIKELQKEVKQLYKELSTNKQSNDCLTEQINSMKGDQKEIVENGDALTNGETPFNGTDYEELNSLREKVLVYHSKLMDADEKYEKEVSALKEEIKKLNLTRSHENNTLENALEMRSIKPPTKKGTSNNYTSAENYTFAEPTEAEYLRNILFRYMSERETLGKDNVTLARVIATVAKFSSEQLDTVLSKEEARHQSWLAVPESSASAIKAVKAYGPKVPCITVKKRTDYDRM</sequence>
<reference evidence="2" key="1">
    <citation type="submission" date="2016-11" db="UniProtKB">
        <authorList>
            <consortium name="WormBaseParasite"/>
        </authorList>
    </citation>
    <scope>IDENTIFICATION</scope>
    <source>
        <strain evidence="2">KR3021</strain>
    </source>
</reference>